<evidence type="ECO:0000256" key="2">
    <source>
        <dbReference type="ARBA" id="ARBA00023125"/>
    </source>
</evidence>
<keyword evidence="3" id="KW-0804">Transcription</keyword>
<dbReference type="EMBL" id="JACONZ010000002">
    <property type="protein sequence ID" value="MBC5581485.1"/>
    <property type="molecule type" value="Genomic_DNA"/>
</dbReference>
<evidence type="ECO:0000256" key="1">
    <source>
        <dbReference type="ARBA" id="ARBA00023015"/>
    </source>
</evidence>
<feature type="region of interest" description="Disordered" evidence="4">
    <location>
        <begin position="65"/>
        <end position="90"/>
    </location>
</feature>
<dbReference type="GO" id="GO:0003700">
    <property type="term" value="F:DNA-binding transcription factor activity"/>
    <property type="evidence" value="ECO:0007669"/>
    <property type="project" value="InterPro"/>
</dbReference>
<dbReference type="InterPro" id="IPR018356">
    <property type="entry name" value="Tscrpt_reg_HTH_DeoR_CS"/>
</dbReference>
<evidence type="ECO:0000313" key="6">
    <source>
        <dbReference type="Proteomes" id="UP000659630"/>
    </source>
</evidence>
<protein>
    <submittedName>
        <fullName evidence="5">Sporulation transcriptional regulator SpoIIID</fullName>
    </submittedName>
</protein>
<dbReference type="PROSITE" id="PS00894">
    <property type="entry name" value="HTH_DEOR_1"/>
    <property type="match status" value="1"/>
</dbReference>
<accession>A0A923I726</accession>
<evidence type="ECO:0000256" key="3">
    <source>
        <dbReference type="ARBA" id="ARBA00023163"/>
    </source>
</evidence>
<keyword evidence="2" id="KW-0238">DNA-binding</keyword>
<dbReference type="RefSeq" id="WP_186887832.1">
    <property type="nucleotide sequence ID" value="NZ_JACONZ010000002.1"/>
</dbReference>
<sequence length="90" mass="10108">MKGNPEERAVALGEYILETGQTVRAAAKVFGISKSTVHKDVTSRLRRVNHSLYDEVQKVLTQNKQERHIRGGMATRHKYHPEEPAAAQGE</sequence>
<gene>
    <name evidence="5" type="ORF">H8S23_08170</name>
</gene>
<comment type="caution">
    <text evidence="5">The sequence shown here is derived from an EMBL/GenBank/DDBJ whole genome shotgun (WGS) entry which is preliminary data.</text>
</comment>
<evidence type="ECO:0000256" key="4">
    <source>
        <dbReference type="SAM" id="MobiDB-lite"/>
    </source>
</evidence>
<keyword evidence="1" id="KW-0805">Transcription regulation</keyword>
<dbReference type="InterPro" id="IPR014208">
    <property type="entry name" value="Spore_III_D"/>
</dbReference>
<organism evidence="5 6">
    <name type="scientific">Anaerofilum hominis</name>
    <dbReference type="NCBI Taxonomy" id="2763016"/>
    <lineage>
        <taxon>Bacteria</taxon>
        <taxon>Bacillati</taxon>
        <taxon>Bacillota</taxon>
        <taxon>Clostridia</taxon>
        <taxon>Eubacteriales</taxon>
        <taxon>Oscillospiraceae</taxon>
        <taxon>Anaerofilum</taxon>
    </lineage>
</organism>
<dbReference type="AlphaFoldDB" id="A0A923I726"/>
<reference evidence="5" key="1">
    <citation type="submission" date="2020-08" db="EMBL/GenBank/DDBJ databases">
        <title>Genome public.</title>
        <authorList>
            <person name="Liu C."/>
            <person name="Sun Q."/>
        </authorList>
    </citation>
    <scope>NUCLEOTIDE SEQUENCE</scope>
    <source>
        <strain evidence="5">BX8</strain>
    </source>
</reference>
<dbReference type="Proteomes" id="UP000659630">
    <property type="component" value="Unassembled WGS sequence"/>
</dbReference>
<evidence type="ECO:0000313" key="5">
    <source>
        <dbReference type="EMBL" id="MBC5581485.1"/>
    </source>
</evidence>
<name>A0A923I726_9FIRM</name>
<dbReference type="GO" id="GO:0003677">
    <property type="term" value="F:DNA binding"/>
    <property type="evidence" value="ECO:0007669"/>
    <property type="project" value="UniProtKB-KW"/>
</dbReference>
<proteinExistence type="predicted"/>
<keyword evidence="6" id="KW-1185">Reference proteome</keyword>
<dbReference type="Pfam" id="PF12116">
    <property type="entry name" value="SpoIIID"/>
    <property type="match status" value="1"/>
</dbReference>